<evidence type="ECO:0000313" key="1">
    <source>
        <dbReference type="EMBL" id="MBB3969773.1"/>
    </source>
</evidence>
<comment type="caution">
    <text evidence="1">The sequence shown here is derived from an EMBL/GenBank/DDBJ whole genome shotgun (WGS) entry which is preliminary data.</text>
</comment>
<dbReference type="Proteomes" id="UP000583101">
    <property type="component" value="Unassembled WGS sequence"/>
</dbReference>
<dbReference type="RefSeq" id="WP_204986320.1">
    <property type="nucleotide sequence ID" value="NZ_BMCZ01000005.1"/>
</dbReference>
<accession>A0ABR6I9N9</accession>
<name>A0ABR6I9N9_9SPHI</name>
<dbReference type="Pfam" id="PF15566">
    <property type="entry name" value="Imm32"/>
    <property type="match status" value="1"/>
</dbReference>
<sequence>MKMIHHDITGHLDIIISDKEDEFEGIVEKWQEVMIHGDPNGLRSLARLLLELADTNQEKMKKLPIGAREHYHLFPNINTSKSSVEIILGRLDAKRTGSFYDAYIEKDKD</sequence>
<protein>
    <submittedName>
        <fullName evidence="1">Uncharacterized protein</fullName>
    </submittedName>
</protein>
<dbReference type="InterPro" id="IPR029083">
    <property type="entry name" value="Imm32"/>
</dbReference>
<keyword evidence="2" id="KW-1185">Reference proteome</keyword>
<dbReference type="EMBL" id="JACIEG010000004">
    <property type="protein sequence ID" value="MBB3969773.1"/>
    <property type="molecule type" value="Genomic_DNA"/>
</dbReference>
<evidence type="ECO:0000313" key="2">
    <source>
        <dbReference type="Proteomes" id="UP000583101"/>
    </source>
</evidence>
<organism evidence="1 2">
    <name type="scientific">Mucilaginibacter phyllosphaerae</name>
    <dbReference type="NCBI Taxonomy" id="1812349"/>
    <lineage>
        <taxon>Bacteria</taxon>
        <taxon>Pseudomonadati</taxon>
        <taxon>Bacteroidota</taxon>
        <taxon>Sphingobacteriia</taxon>
        <taxon>Sphingobacteriales</taxon>
        <taxon>Sphingobacteriaceae</taxon>
        <taxon>Mucilaginibacter</taxon>
    </lineage>
</organism>
<proteinExistence type="predicted"/>
<gene>
    <name evidence="1" type="ORF">GGR35_002386</name>
</gene>
<reference evidence="1 2" key="1">
    <citation type="submission" date="2020-08" db="EMBL/GenBank/DDBJ databases">
        <title>Genomic Encyclopedia of Type Strains, Phase IV (KMG-IV): sequencing the most valuable type-strain genomes for metagenomic binning, comparative biology and taxonomic classification.</title>
        <authorList>
            <person name="Goeker M."/>
        </authorList>
    </citation>
    <scope>NUCLEOTIDE SEQUENCE [LARGE SCALE GENOMIC DNA]</scope>
    <source>
        <strain evidence="1 2">DSM 100995</strain>
    </source>
</reference>